<organism evidence="1 2">
    <name type="scientific">Polyplax serrata</name>
    <name type="common">Common mouse louse</name>
    <dbReference type="NCBI Taxonomy" id="468196"/>
    <lineage>
        <taxon>Eukaryota</taxon>
        <taxon>Metazoa</taxon>
        <taxon>Ecdysozoa</taxon>
        <taxon>Arthropoda</taxon>
        <taxon>Hexapoda</taxon>
        <taxon>Insecta</taxon>
        <taxon>Pterygota</taxon>
        <taxon>Neoptera</taxon>
        <taxon>Paraneoptera</taxon>
        <taxon>Psocodea</taxon>
        <taxon>Troctomorpha</taxon>
        <taxon>Phthiraptera</taxon>
        <taxon>Anoplura</taxon>
        <taxon>Polyplacidae</taxon>
        <taxon>Polyplax</taxon>
    </lineage>
</organism>
<dbReference type="Proteomes" id="UP001372834">
    <property type="component" value="Unassembled WGS sequence"/>
</dbReference>
<accession>A0AAN8SFV1</accession>
<evidence type="ECO:0000313" key="2">
    <source>
        <dbReference type="Proteomes" id="UP001372834"/>
    </source>
</evidence>
<dbReference type="EMBL" id="JAWJWE010000001">
    <property type="protein sequence ID" value="KAK6644116.1"/>
    <property type="molecule type" value="Genomic_DNA"/>
</dbReference>
<reference evidence="1 2" key="1">
    <citation type="submission" date="2023-10" db="EMBL/GenBank/DDBJ databases">
        <title>Genomes of two closely related lineages of the louse Polyplax serrata with different host specificities.</title>
        <authorList>
            <person name="Martinu J."/>
            <person name="Tarabai H."/>
            <person name="Stefka J."/>
            <person name="Hypsa V."/>
        </authorList>
    </citation>
    <scope>NUCLEOTIDE SEQUENCE [LARGE SCALE GENOMIC DNA]</scope>
    <source>
        <strain evidence="1">HR10_N</strain>
    </source>
</reference>
<evidence type="ECO:0000313" key="1">
    <source>
        <dbReference type="EMBL" id="KAK6644116.1"/>
    </source>
</evidence>
<sequence length="103" mass="11288">MGTDYSVNLPKLVKVYVWLSACVYACVCVSPNSPPKGKEKYSSLIFHQRKRIKKLVQAGRTSPGDVGWLKLNGPLARLNLLDLIWGGQEQGGDLSLNGISNET</sequence>
<gene>
    <name evidence="1" type="ORF">RUM43_000383</name>
</gene>
<name>A0AAN8SFV1_POLSC</name>
<dbReference type="AlphaFoldDB" id="A0AAN8SFV1"/>
<comment type="caution">
    <text evidence="1">The sequence shown here is derived from an EMBL/GenBank/DDBJ whole genome shotgun (WGS) entry which is preliminary data.</text>
</comment>
<protein>
    <submittedName>
        <fullName evidence="1">Uncharacterized protein</fullName>
    </submittedName>
</protein>
<proteinExistence type="predicted"/>